<gene>
    <name evidence="1" type="ORF">BSOLF_0315</name>
</gene>
<dbReference type="AlphaFoldDB" id="A0A2R6XXF9"/>
<dbReference type="Proteomes" id="UP000244338">
    <property type="component" value="Unassembled WGS sequence"/>
</dbReference>
<evidence type="ECO:0000313" key="1">
    <source>
        <dbReference type="EMBL" id="PTQ55107.1"/>
    </source>
</evidence>
<evidence type="ECO:0000313" key="2">
    <source>
        <dbReference type="Proteomes" id="UP000244338"/>
    </source>
</evidence>
<dbReference type="EMBL" id="PEBX01000193">
    <property type="protein sequence ID" value="PTQ55107.1"/>
    <property type="molecule type" value="Genomic_DNA"/>
</dbReference>
<protein>
    <submittedName>
        <fullName evidence="1">Uncharacterized protein</fullName>
    </submittedName>
</protein>
<reference evidence="2" key="1">
    <citation type="journal article" date="2018" name="Sci. Rep.">
        <title>Lignite coal burning seam in the remote Altai Mountains harbors a hydrogen-driven thermophilic microbial community.</title>
        <authorList>
            <person name="Kadnikov V.V."/>
            <person name="Mardanov A.V."/>
            <person name="Ivasenko D.A."/>
            <person name="Antsiferov D.V."/>
            <person name="Beletsky A.V."/>
            <person name="Karnachuk O.V."/>
            <person name="Ravin N.V."/>
        </authorList>
    </citation>
    <scope>NUCLEOTIDE SEQUENCE [LARGE SCALE GENOMIC DNA]</scope>
</reference>
<accession>A0A2R6XXF9</accession>
<comment type="caution">
    <text evidence="1">The sequence shown here is derived from an EMBL/GenBank/DDBJ whole genome shotgun (WGS) entry which is preliminary data.</text>
</comment>
<proteinExistence type="predicted"/>
<name>A0A2R6XXF9_9BACL</name>
<organism evidence="1 2">
    <name type="scientific">Candidatus Carbonibacillus altaicus</name>
    <dbReference type="NCBI Taxonomy" id="2163959"/>
    <lineage>
        <taxon>Bacteria</taxon>
        <taxon>Bacillati</taxon>
        <taxon>Bacillota</taxon>
        <taxon>Bacilli</taxon>
        <taxon>Bacillales</taxon>
        <taxon>Candidatus Carbonibacillus</taxon>
    </lineage>
</organism>
<sequence>MERRSIPIFLRAIFPRFSDKPIFRFFYRATEVFISSVIVLF</sequence>